<reference evidence="1" key="1">
    <citation type="journal article" date="2021" name="Proc. Natl. Acad. Sci. U.S.A.">
        <title>A Catalog of Tens of Thousands of Viruses from Human Metagenomes Reveals Hidden Associations with Chronic Diseases.</title>
        <authorList>
            <person name="Tisza M.J."/>
            <person name="Buck C.B."/>
        </authorList>
    </citation>
    <scope>NUCLEOTIDE SEQUENCE</scope>
    <source>
        <strain evidence="1">CtsK93</strain>
    </source>
</reference>
<sequence>MIDLKQFKNNAIAKGLCDNYTNLWDDNKSKKQLFELACDVNSIKYMAKSLSEGWGLSPVFISDKFKAYINGKYICEYENKKRGCYTSTMLCNYDKDEFYVDTTLLCILESKTTLDIKPNHICEIYVAGNTYLDIKVGENSKVYLFVYGGEPFITGDIDKDKVIIKRYIDEKEVANV</sequence>
<name>A0A8S5PIZ2_9CAUD</name>
<proteinExistence type="predicted"/>
<organism evidence="1">
    <name type="scientific">Myoviridae sp. ctsK93</name>
    <dbReference type="NCBI Taxonomy" id="2825190"/>
    <lineage>
        <taxon>Viruses</taxon>
        <taxon>Duplodnaviria</taxon>
        <taxon>Heunggongvirae</taxon>
        <taxon>Uroviricota</taxon>
        <taxon>Caudoviricetes</taxon>
    </lineage>
</organism>
<accession>A0A8S5PIZ2</accession>
<dbReference type="EMBL" id="BK015446">
    <property type="protein sequence ID" value="DAE07167.1"/>
    <property type="molecule type" value="Genomic_DNA"/>
</dbReference>
<protein>
    <submittedName>
        <fullName evidence="1">Uncharacterized protein</fullName>
    </submittedName>
</protein>
<evidence type="ECO:0000313" key="1">
    <source>
        <dbReference type="EMBL" id="DAE07167.1"/>
    </source>
</evidence>